<dbReference type="RefSeq" id="XP_024697532.1">
    <property type="nucleotide sequence ID" value="XM_024835693.1"/>
</dbReference>
<evidence type="ECO:0000256" key="1">
    <source>
        <dbReference type="SAM" id="MobiDB-lite"/>
    </source>
</evidence>
<dbReference type="VEuPathDB" id="FungiDB:P168DRAFT_278468"/>
<feature type="region of interest" description="Disordered" evidence="1">
    <location>
        <begin position="145"/>
        <end position="256"/>
    </location>
</feature>
<sequence length="256" mass="27800">MRYITLSAASILAMASSVYADPYGVAQVSVATHNGCGTGHYPANKAAKDTSSMSAATKDTCTLIKVKDKIGITSYSVGAELITKGNCYGVGVYTNEECLGAAESVAFFDSHSHKAQSVCFPKRVFGKHVAVKLLCDERKPDVIVHAPKENENEGVKHAPKERTAEAPVEEEKPAEKPTEKAEEKKPAEEEKPAEKPTEKAEEKKPAEEEKPAEKAEEKKPAEEEKPAEKGEEGKKDEDSKKKPLDGMVQFLRKLGL</sequence>
<organism evidence="3 4">
    <name type="scientific">Aspergillus campestris (strain IBT 28561)</name>
    <dbReference type="NCBI Taxonomy" id="1392248"/>
    <lineage>
        <taxon>Eukaryota</taxon>
        <taxon>Fungi</taxon>
        <taxon>Dikarya</taxon>
        <taxon>Ascomycota</taxon>
        <taxon>Pezizomycotina</taxon>
        <taxon>Eurotiomycetes</taxon>
        <taxon>Eurotiomycetidae</taxon>
        <taxon>Eurotiales</taxon>
        <taxon>Aspergillaceae</taxon>
        <taxon>Aspergillus</taxon>
        <taxon>Aspergillus subgen. Circumdati</taxon>
    </lineage>
</organism>
<name>A0A2I1DGE3_ASPC2</name>
<comment type="caution">
    <text evidence="3">The sequence shown here is derived from an EMBL/GenBank/DDBJ whole genome shotgun (WGS) entry which is preliminary data.</text>
</comment>
<keyword evidence="4" id="KW-1185">Reference proteome</keyword>
<feature type="signal peptide" evidence="2">
    <location>
        <begin position="1"/>
        <end position="20"/>
    </location>
</feature>
<dbReference type="AlphaFoldDB" id="A0A2I1DGE3"/>
<reference evidence="3" key="1">
    <citation type="submission" date="2016-12" db="EMBL/GenBank/DDBJ databases">
        <title>The genomes of Aspergillus section Nigri reveals drivers in fungal speciation.</title>
        <authorList>
            <consortium name="DOE Joint Genome Institute"/>
            <person name="Vesth T.C."/>
            <person name="Nybo J."/>
            <person name="Theobald S."/>
            <person name="Brandl J."/>
            <person name="Frisvad J.C."/>
            <person name="Nielsen K.F."/>
            <person name="Lyhne E.K."/>
            <person name="Kogle M.E."/>
            <person name="Kuo A."/>
            <person name="Riley R."/>
            <person name="Clum A."/>
            <person name="Nolan M."/>
            <person name="Lipzen A."/>
            <person name="Salamov A."/>
            <person name="Henrissat B."/>
            <person name="Wiebenga A."/>
            <person name="De vries R.P."/>
            <person name="Grigoriev I.V."/>
            <person name="Mortensen U.H."/>
            <person name="Andersen M.R."/>
            <person name="Baker S.E."/>
        </authorList>
    </citation>
    <scope>NUCLEOTIDE SEQUENCE</scope>
    <source>
        <strain evidence="3">IBT 28561</strain>
    </source>
</reference>
<keyword evidence="2" id="KW-0732">Signal</keyword>
<protein>
    <submittedName>
        <fullName evidence="3">Uncharacterized protein</fullName>
    </submittedName>
</protein>
<dbReference type="EMBL" id="MSFM01000001">
    <property type="protein sequence ID" value="PKY08938.1"/>
    <property type="molecule type" value="Genomic_DNA"/>
</dbReference>
<evidence type="ECO:0000256" key="2">
    <source>
        <dbReference type="SAM" id="SignalP"/>
    </source>
</evidence>
<dbReference type="Proteomes" id="UP000234254">
    <property type="component" value="Unassembled WGS sequence"/>
</dbReference>
<evidence type="ECO:0000313" key="4">
    <source>
        <dbReference type="Proteomes" id="UP000234254"/>
    </source>
</evidence>
<feature type="compositionally biased region" description="Basic and acidic residues" evidence="1">
    <location>
        <begin position="145"/>
        <end position="244"/>
    </location>
</feature>
<feature type="chain" id="PRO_5014165415" evidence="2">
    <location>
        <begin position="21"/>
        <end position="256"/>
    </location>
</feature>
<proteinExistence type="predicted"/>
<gene>
    <name evidence="3" type="ORF">P168DRAFT_278468</name>
</gene>
<evidence type="ECO:0000313" key="3">
    <source>
        <dbReference type="EMBL" id="PKY08938.1"/>
    </source>
</evidence>
<dbReference type="OrthoDB" id="4380184at2759"/>
<accession>A0A2I1DGE3</accession>
<dbReference type="GeneID" id="36543217"/>